<dbReference type="InterPro" id="IPR007856">
    <property type="entry name" value="SapB_1"/>
</dbReference>
<evidence type="ECO:0000256" key="10">
    <source>
        <dbReference type="ARBA" id="ARBA00037221"/>
    </source>
</evidence>
<keyword evidence="16" id="KW-1185">Reference proteome</keyword>
<dbReference type="InterPro" id="IPR011001">
    <property type="entry name" value="Saposin-like"/>
</dbReference>
<evidence type="ECO:0000256" key="12">
    <source>
        <dbReference type="ARBA" id="ARBA00041785"/>
    </source>
</evidence>
<keyword evidence="5" id="KW-0677">Repeat</keyword>
<dbReference type="PROSITE" id="PS50015">
    <property type="entry name" value="SAP_B"/>
    <property type="match status" value="2"/>
</dbReference>
<keyword evidence="7" id="KW-0865">Zymogen</keyword>
<dbReference type="SMART" id="SM00741">
    <property type="entry name" value="SapB"/>
    <property type="match status" value="2"/>
</dbReference>
<keyword evidence="8" id="KW-1015">Disulfide bond</keyword>
<reference evidence="15 16" key="1">
    <citation type="submission" date="2023-12" db="EMBL/GenBank/DDBJ databases">
        <title>A high-quality genome assembly for Dillenia turbinata (Dilleniales).</title>
        <authorList>
            <person name="Chanderbali A."/>
        </authorList>
    </citation>
    <scope>NUCLEOTIDE SEQUENCE [LARGE SCALE GENOMIC DNA]</scope>
    <source>
        <strain evidence="15">LSX21</strain>
        <tissue evidence="15">Leaf</tissue>
    </source>
</reference>
<feature type="chain" id="PRO_5042844662" description="Pulmonary surfactant-associated protein B" evidence="13">
    <location>
        <begin position="22"/>
        <end position="238"/>
    </location>
</feature>
<comment type="caution">
    <text evidence="15">The sequence shown here is derived from an EMBL/GenBank/DDBJ whole genome shotgun (WGS) entry which is preliminary data.</text>
</comment>
<evidence type="ECO:0000256" key="6">
    <source>
        <dbReference type="ARBA" id="ARBA00022750"/>
    </source>
</evidence>
<proteinExistence type="predicted"/>
<dbReference type="InterPro" id="IPR008139">
    <property type="entry name" value="SaposinB_dom"/>
</dbReference>
<keyword evidence="2" id="KW-0964">Secreted</keyword>
<dbReference type="GO" id="GO:0004190">
    <property type="term" value="F:aspartic-type endopeptidase activity"/>
    <property type="evidence" value="ECO:0007669"/>
    <property type="project" value="UniProtKB-KW"/>
</dbReference>
<sequence>MDKRVGVLILYVLAACWASDARQITLDPSRRETVLGTVKQINYQEPVKIQVLKEVGKNVKVCTLCEQFVDQALTYLAENQTQTDVINILHNSCAALHAFKQECITLVDYYAPLFFAEISTIEPETFCQKVNLCELMASASSSIKQDSCGLCHRAVDEVIERLKDPDTQLEIIEVLLKACDAMENYVKKCKKLVFEYGPLILANAEQFLESTDICTALHACEKSFASDKQTSPILVADS</sequence>
<dbReference type="PROSITE" id="PS51257">
    <property type="entry name" value="PROKAR_LIPOPROTEIN"/>
    <property type="match status" value="1"/>
</dbReference>
<dbReference type="GO" id="GO:0016020">
    <property type="term" value="C:membrane"/>
    <property type="evidence" value="ECO:0007669"/>
    <property type="project" value="GOC"/>
</dbReference>
<dbReference type="PRINTS" id="PR01797">
    <property type="entry name" value="SAPOSIN"/>
</dbReference>
<dbReference type="Proteomes" id="UP001370490">
    <property type="component" value="Unassembled WGS sequence"/>
</dbReference>
<comment type="subcellular location">
    <subcellularLocation>
        <location evidence="1">Secreted</location>
        <location evidence="1">Extracellular space</location>
    </subcellularLocation>
</comment>
<dbReference type="GO" id="GO:0006665">
    <property type="term" value="P:sphingolipid metabolic process"/>
    <property type="evidence" value="ECO:0007669"/>
    <property type="project" value="InterPro"/>
</dbReference>
<dbReference type="GO" id="GO:0005764">
    <property type="term" value="C:lysosome"/>
    <property type="evidence" value="ECO:0007669"/>
    <property type="project" value="InterPro"/>
</dbReference>
<dbReference type="SUPFAM" id="SSF47862">
    <property type="entry name" value="Saposin"/>
    <property type="match status" value="2"/>
</dbReference>
<feature type="domain" description="Saposin B-type" evidence="14">
    <location>
        <begin position="144"/>
        <end position="224"/>
    </location>
</feature>
<protein>
    <recommendedName>
        <fullName evidence="11">Pulmonary surfactant-associated protein B</fullName>
    </recommendedName>
    <alternativeName>
        <fullName evidence="12">Pulmonary surfactant-associated proteolipid SPL(Phe)</fullName>
    </alternativeName>
</protein>
<dbReference type="GO" id="GO:0006508">
    <property type="term" value="P:proteolysis"/>
    <property type="evidence" value="ECO:0007669"/>
    <property type="project" value="UniProtKB-KW"/>
</dbReference>
<dbReference type="FunFam" id="1.10.225.10:FF:000008">
    <property type="entry name" value="Pulmonary surfactant-associated protein B"/>
    <property type="match status" value="2"/>
</dbReference>
<evidence type="ECO:0000313" key="16">
    <source>
        <dbReference type="Proteomes" id="UP001370490"/>
    </source>
</evidence>
<dbReference type="PANTHER" id="PTHR11480:SF3">
    <property type="entry name" value="BCDNA.GH08312"/>
    <property type="match status" value="1"/>
</dbReference>
<keyword evidence="9" id="KW-0325">Glycoprotein</keyword>
<organism evidence="15 16">
    <name type="scientific">Dillenia turbinata</name>
    <dbReference type="NCBI Taxonomy" id="194707"/>
    <lineage>
        <taxon>Eukaryota</taxon>
        <taxon>Viridiplantae</taxon>
        <taxon>Streptophyta</taxon>
        <taxon>Embryophyta</taxon>
        <taxon>Tracheophyta</taxon>
        <taxon>Spermatophyta</taxon>
        <taxon>Magnoliopsida</taxon>
        <taxon>eudicotyledons</taxon>
        <taxon>Gunneridae</taxon>
        <taxon>Pentapetalae</taxon>
        <taxon>Dilleniales</taxon>
        <taxon>Dilleniaceae</taxon>
        <taxon>Dillenia</taxon>
    </lineage>
</organism>
<keyword evidence="6" id="KW-0378">Hydrolase</keyword>
<evidence type="ECO:0000313" key="15">
    <source>
        <dbReference type="EMBL" id="KAK6943390.1"/>
    </source>
</evidence>
<dbReference type="GO" id="GO:0005576">
    <property type="term" value="C:extracellular region"/>
    <property type="evidence" value="ECO:0007669"/>
    <property type="project" value="UniProtKB-SubCell"/>
</dbReference>
<evidence type="ECO:0000256" key="8">
    <source>
        <dbReference type="ARBA" id="ARBA00023157"/>
    </source>
</evidence>
<evidence type="ECO:0000256" key="4">
    <source>
        <dbReference type="ARBA" id="ARBA00022729"/>
    </source>
</evidence>
<evidence type="ECO:0000256" key="2">
    <source>
        <dbReference type="ARBA" id="ARBA00022525"/>
    </source>
</evidence>
<evidence type="ECO:0000256" key="3">
    <source>
        <dbReference type="ARBA" id="ARBA00022670"/>
    </source>
</evidence>
<dbReference type="PANTHER" id="PTHR11480">
    <property type="entry name" value="SAPOSIN-RELATED"/>
    <property type="match status" value="1"/>
</dbReference>
<gene>
    <name evidence="15" type="ORF">RJ641_024492</name>
</gene>
<evidence type="ECO:0000256" key="9">
    <source>
        <dbReference type="ARBA" id="ARBA00023180"/>
    </source>
</evidence>
<comment type="function">
    <text evidence="10">Pulmonary surfactant-associated proteins promote alveolar stability by lowering the surface tension at the air-liquid interface in the peripheral air spaces. SP-B increases the collapse pressure of palmitic acid to nearly 70 millinewtons per meter.</text>
</comment>
<dbReference type="InterPro" id="IPR051428">
    <property type="entry name" value="Sphingo_Act-Surfact_Prot"/>
</dbReference>
<feature type="signal peptide" evidence="13">
    <location>
        <begin position="1"/>
        <end position="21"/>
    </location>
</feature>
<dbReference type="InterPro" id="IPR008138">
    <property type="entry name" value="SapB_2"/>
</dbReference>
<keyword evidence="3" id="KW-0645">Protease</keyword>
<dbReference type="AlphaFoldDB" id="A0AAN8W0Y8"/>
<dbReference type="Pfam" id="PF05184">
    <property type="entry name" value="SapB_1"/>
    <property type="match status" value="2"/>
</dbReference>
<dbReference type="Gene3D" id="1.10.225.10">
    <property type="entry name" value="Saposin-like"/>
    <property type="match status" value="2"/>
</dbReference>
<evidence type="ECO:0000256" key="13">
    <source>
        <dbReference type="SAM" id="SignalP"/>
    </source>
</evidence>
<feature type="domain" description="Saposin B-type" evidence="14">
    <location>
        <begin position="58"/>
        <end position="137"/>
    </location>
</feature>
<dbReference type="Pfam" id="PF03489">
    <property type="entry name" value="SapB_2"/>
    <property type="match status" value="2"/>
</dbReference>
<keyword evidence="4 13" id="KW-0732">Signal</keyword>
<dbReference type="InterPro" id="IPR008373">
    <property type="entry name" value="Saposin"/>
</dbReference>
<evidence type="ECO:0000256" key="5">
    <source>
        <dbReference type="ARBA" id="ARBA00022737"/>
    </source>
</evidence>
<evidence type="ECO:0000256" key="7">
    <source>
        <dbReference type="ARBA" id="ARBA00023145"/>
    </source>
</evidence>
<name>A0AAN8W0Y8_9MAGN</name>
<evidence type="ECO:0000259" key="14">
    <source>
        <dbReference type="PROSITE" id="PS50015"/>
    </source>
</evidence>
<accession>A0AAN8W0Y8</accession>
<evidence type="ECO:0000256" key="11">
    <source>
        <dbReference type="ARBA" id="ARBA00041094"/>
    </source>
</evidence>
<dbReference type="EMBL" id="JBAMMX010000003">
    <property type="protein sequence ID" value="KAK6943390.1"/>
    <property type="molecule type" value="Genomic_DNA"/>
</dbReference>
<evidence type="ECO:0000256" key="1">
    <source>
        <dbReference type="ARBA" id="ARBA00004239"/>
    </source>
</evidence>
<keyword evidence="6" id="KW-0064">Aspartyl protease</keyword>